<dbReference type="PRINTS" id="PR00320">
    <property type="entry name" value="GPROTEINBRPT"/>
</dbReference>
<evidence type="ECO:0000313" key="6">
    <source>
        <dbReference type="EMBL" id="KAJ1959747.1"/>
    </source>
</evidence>
<dbReference type="CDD" id="cd00200">
    <property type="entry name" value="WD40"/>
    <property type="match status" value="1"/>
</dbReference>
<name>A0A9W8E0L4_9FUNG</name>
<dbReference type="SMART" id="SM00256">
    <property type="entry name" value="FBOX"/>
    <property type="match status" value="1"/>
</dbReference>
<dbReference type="PANTHER" id="PTHR19848:SF8">
    <property type="entry name" value="F-BOX AND WD REPEAT DOMAIN CONTAINING 7"/>
    <property type="match status" value="1"/>
</dbReference>
<evidence type="ECO:0000259" key="5">
    <source>
        <dbReference type="PROSITE" id="PS50181"/>
    </source>
</evidence>
<feature type="region of interest" description="Disordered" evidence="4">
    <location>
        <begin position="212"/>
        <end position="238"/>
    </location>
</feature>
<evidence type="ECO:0000313" key="7">
    <source>
        <dbReference type="Proteomes" id="UP001150925"/>
    </source>
</evidence>
<comment type="caution">
    <text evidence="6">The sequence shown here is derived from an EMBL/GenBank/DDBJ whole genome shotgun (WGS) entry which is preliminary data.</text>
</comment>
<dbReference type="EMBL" id="JANBPY010001507">
    <property type="protein sequence ID" value="KAJ1959747.1"/>
    <property type="molecule type" value="Genomic_DNA"/>
</dbReference>
<feature type="repeat" description="WD" evidence="3">
    <location>
        <begin position="718"/>
        <end position="757"/>
    </location>
</feature>
<proteinExistence type="predicted"/>
<dbReference type="Gene3D" id="1.20.1280.50">
    <property type="match status" value="1"/>
</dbReference>
<gene>
    <name evidence="6" type="ORF">IWQ62_004492</name>
</gene>
<dbReference type="AlphaFoldDB" id="A0A9W8E0L4"/>
<feature type="region of interest" description="Disordered" evidence="4">
    <location>
        <begin position="59"/>
        <end position="78"/>
    </location>
</feature>
<feature type="repeat" description="WD" evidence="3">
    <location>
        <begin position="595"/>
        <end position="627"/>
    </location>
</feature>
<keyword evidence="1 3" id="KW-0853">WD repeat</keyword>
<evidence type="ECO:0000256" key="2">
    <source>
        <dbReference type="ARBA" id="ARBA00022737"/>
    </source>
</evidence>
<feature type="repeat" description="WD" evidence="3">
    <location>
        <begin position="758"/>
        <end position="797"/>
    </location>
</feature>
<dbReference type="InterPro" id="IPR020472">
    <property type="entry name" value="WD40_PAC1"/>
</dbReference>
<dbReference type="PROSITE" id="PS00678">
    <property type="entry name" value="WD_REPEATS_1"/>
    <property type="match status" value="4"/>
</dbReference>
<evidence type="ECO:0000256" key="3">
    <source>
        <dbReference type="PROSITE-ProRule" id="PRU00221"/>
    </source>
</evidence>
<dbReference type="Gene3D" id="2.130.10.10">
    <property type="entry name" value="YVTN repeat-like/Quinoprotein amine dehydrogenase"/>
    <property type="match status" value="2"/>
</dbReference>
<feature type="repeat" description="WD" evidence="3">
    <location>
        <begin position="636"/>
        <end position="667"/>
    </location>
</feature>
<dbReference type="InterPro" id="IPR015943">
    <property type="entry name" value="WD40/YVTN_repeat-like_dom_sf"/>
</dbReference>
<dbReference type="InterPro" id="IPR001680">
    <property type="entry name" value="WD40_rpt"/>
</dbReference>
<dbReference type="PROSITE" id="PS50181">
    <property type="entry name" value="FBOX"/>
    <property type="match status" value="1"/>
</dbReference>
<evidence type="ECO:0000256" key="4">
    <source>
        <dbReference type="SAM" id="MobiDB-lite"/>
    </source>
</evidence>
<dbReference type="OrthoDB" id="19711at2759"/>
<dbReference type="InterPro" id="IPR001810">
    <property type="entry name" value="F-box_dom"/>
</dbReference>
<reference evidence="6" key="1">
    <citation type="submission" date="2022-07" db="EMBL/GenBank/DDBJ databases">
        <title>Phylogenomic reconstructions and comparative analyses of Kickxellomycotina fungi.</title>
        <authorList>
            <person name="Reynolds N.K."/>
            <person name="Stajich J.E."/>
            <person name="Barry K."/>
            <person name="Grigoriev I.V."/>
            <person name="Crous P."/>
            <person name="Smith M.E."/>
        </authorList>
    </citation>
    <scope>NUCLEOTIDE SEQUENCE</scope>
    <source>
        <strain evidence="6">RSA 1196</strain>
    </source>
</reference>
<feature type="repeat" description="WD" evidence="3">
    <location>
        <begin position="798"/>
        <end position="838"/>
    </location>
</feature>
<dbReference type="InterPro" id="IPR019775">
    <property type="entry name" value="WD40_repeat_CS"/>
</dbReference>
<accession>A0A9W8E0L4</accession>
<dbReference type="PROSITE" id="PS50082">
    <property type="entry name" value="WD_REPEATS_2"/>
    <property type="match status" value="6"/>
</dbReference>
<protein>
    <recommendedName>
        <fullName evidence="5">F-box domain-containing protein</fullName>
    </recommendedName>
</protein>
<keyword evidence="7" id="KW-1185">Reference proteome</keyword>
<dbReference type="SUPFAM" id="SSF81383">
    <property type="entry name" value="F-box domain"/>
    <property type="match status" value="1"/>
</dbReference>
<dbReference type="Pfam" id="PF12937">
    <property type="entry name" value="F-box-like"/>
    <property type="match status" value="1"/>
</dbReference>
<dbReference type="InterPro" id="IPR036322">
    <property type="entry name" value="WD40_repeat_dom_sf"/>
</dbReference>
<dbReference type="PROSITE" id="PS50294">
    <property type="entry name" value="WD_REPEATS_REGION"/>
    <property type="match status" value="5"/>
</dbReference>
<feature type="region of interest" description="Disordered" evidence="4">
    <location>
        <begin position="119"/>
        <end position="139"/>
    </location>
</feature>
<evidence type="ECO:0000256" key="1">
    <source>
        <dbReference type="ARBA" id="ARBA00022574"/>
    </source>
</evidence>
<feature type="domain" description="F-box" evidence="5">
    <location>
        <begin position="283"/>
        <end position="329"/>
    </location>
</feature>
<dbReference type="Proteomes" id="UP001150925">
    <property type="component" value="Unassembled WGS sequence"/>
</dbReference>
<organism evidence="6 7">
    <name type="scientific">Dispira parvispora</name>
    <dbReference type="NCBI Taxonomy" id="1520584"/>
    <lineage>
        <taxon>Eukaryota</taxon>
        <taxon>Fungi</taxon>
        <taxon>Fungi incertae sedis</taxon>
        <taxon>Zoopagomycota</taxon>
        <taxon>Kickxellomycotina</taxon>
        <taxon>Dimargaritomycetes</taxon>
        <taxon>Dimargaritales</taxon>
        <taxon>Dimargaritaceae</taxon>
        <taxon>Dispira</taxon>
    </lineage>
</organism>
<feature type="repeat" description="WD" evidence="3">
    <location>
        <begin position="678"/>
        <end position="717"/>
    </location>
</feature>
<dbReference type="InterPro" id="IPR036047">
    <property type="entry name" value="F-box-like_dom_sf"/>
</dbReference>
<dbReference type="PANTHER" id="PTHR19848">
    <property type="entry name" value="WD40 REPEAT PROTEIN"/>
    <property type="match status" value="1"/>
</dbReference>
<sequence>MKNTTSFLVNKCKSLKQIWYTKKSSQLEDNPEVEGLAQDLEESTRVASGPGMEVHRALSQHYRQSSTEDDDGASGEMDTTITLPDVDMDAYWTQAYQLASNHYTVQPRPALGLSALSPVPTSTLDQPRTTPTFNPSASSETVEFVASAGTVPSTLARTQRNDTLTLGPEAQGISGPEEVGPGGQSLLKLPQSQWHPSRSFSRQKLKTILGPLDVTESEPDEQQTRTNEGPAKLGGAPWLRPRSLENTTLKSRHSLPLLAPLFHRGGLPRARRHTIESKVVRRVDVFKALPLEITMLILEYVEPTALANLCLVSRFWYQLIQDPLLWKHAFLRKKHWLSNYGTTAPIHPVERLDDGCDVFQFRSRIDSIVTTPTNETGSAIHLPALRVSGINSGVRSDTTATPRPLSGTVDPFLARTLGTTEQSSGSSGTWISSSPLPPPPAVLNPVHRSEDHPVSTPWSLMSASNGNRLQVGSDGWLVAPPTSILPSPSTAPAAWITPSEPNSVTGEDSLAFPTPSLYSCDESCAAPLKQVSVTPGTSPMVVDSPCSTGLVSPSAKSTEFTPPLPPEKPWKQIYQHRYRLERRWDETGPKVVHYLNGHSDSVYCLQFHDNLLVTGSRDRTIRFWDLSRDYACTRTLTGHGGSVLCLKYDDQSLVTGSSDYTIMVWDVHGDRPTPIHHLRSHVGGVLDVAMNDQLIISSSKDCTIKFWNRTTAELLGSVAAHRRPVNAIQVDGPHMVSASGDGIVKLWDIETGKFIRDFEGHLSGLACVQFRENCILSGSNDKTIKVWDPRTSRCVNTLTGHQDLVRTLYYAGGNRLVSGSYDQTVKIWDMAYSKCNLSLDNGHSSWVFDVQCDLTRLISAGQDQKILVWDFAPDMDPYYLMAWC</sequence>
<keyword evidence="2" id="KW-0677">Repeat</keyword>
<dbReference type="Pfam" id="PF00400">
    <property type="entry name" value="WD40"/>
    <property type="match status" value="7"/>
</dbReference>
<dbReference type="SUPFAM" id="SSF50978">
    <property type="entry name" value="WD40 repeat-like"/>
    <property type="match status" value="1"/>
</dbReference>
<dbReference type="SMART" id="SM00320">
    <property type="entry name" value="WD40"/>
    <property type="match status" value="7"/>
</dbReference>